<dbReference type="AlphaFoldDB" id="A0A330L2E5"/>
<gene>
    <name evidence="1" type="ORF">NITLEN_11017</name>
</gene>
<dbReference type="PANTHER" id="PTHR33221:SF15">
    <property type="entry name" value="HTH-TYPE TRANSCRIPTIONAL REGULATOR YWGB-RELATED"/>
    <property type="match status" value="1"/>
</dbReference>
<name>A0A330L2E5_9BACT</name>
<dbReference type="GO" id="GO:0005829">
    <property type="term" value="C:cytosol"/>
    <property type="evidence" value="ECO:0007669"/>
    <property type="project" value="TreeGrafter"/>
</dbReference>
<dbReference type="PANTHER" id="PTHR33221">
    <property type="entry name" value="WINGED HELIX-TURN-HELIX TRANSCRIPTIONAL REGULATOR, RRF2 FAMILY"/>
    <property type="match status" value="1"/>
</dbReference>
<dbReference type="RefSeq" id="WP_121988387.1">
    <property type="nucleotide sequence ID" value="NZ_OUNR01000001.1"/>
</dbReference>
<evidence type="ECO:0000313" key="2">
    <source>
        <dbReference type="Proteomes" id="UP000248168"/>
    </source>
</evidence>
<dbReference type="InterPro" id="IPR036390">
    <property type="entry name" value="WH_DNA-bd_sf"/>
</dbReference>
<dbReference type="FunCoup" id="A0A330L2E5">
    <property type="interactions" value="303"/>
</dbReference>
<dbReference type="SUPFAM" id="SSF46785">
    <property type="entry name" value="Winged helix' DNA-binding domain"/>
    <property type="match status" value="1"/>
</dbReference>
<dbReference type="OrthoDB" id="9808360at2"/>
<proteinExistence type="predicted"/>
<sequence>MKVSHRATYGILAAVDLAMNGKEVPIQARTIARRQSIPVRFLEQVLHAMKKAGLVDSTRGAQGGYLLLRAPSELSVADLLEALDGPVFHDASQNGAGQNRRDTREQLLLGAVWEKVHQAERSVLSAITIDQLVDRQRELDQQQNPMYHI</sequence>
<dbReference type="EMBL" id="OUNR01000001">
    <property type="protein sequence ID" value="SPP63931.1"/>
    <property type="molecule type" value="Genomic_DNA"/>
</dbReference>
<evidence type="ECO:0000313" key="1">
    <source>
        <dbReference type="EMBL" id="SPP63931.1"/>
    </source>
</evidence>
<dbReference type="NCBIfam" id="TIGR00738">
    <property type="entry name" value="rrf2_super"/>
    <property type="match status" value="1"/>
</dbReference>
<accession>A0A330L2E5</accession>
<dbReference type="PROSITE" id="PS51197">
    <property type="entry name" value="HTH_RRF2_2"/>
    <property type="match status" value="1"/>
</dbReference>
<dbReference type="InParanoid" id="A0A330L2E5"/>
<keyword evidence="2" id="KW-1185">Reference proteome</keyword>
<dbReference type="Gene3D" id="1.10.10.10">
    <property type="entry name" value="Winged helix-like DNA-binding domain superfamily/Winged helix DNA-binding domain"/>
    <property type="match status" value="1"/>
</dbReference>
<protein>
    <submittedName>
        <fullName evidence="1">Putative HTH-type transcriptional regulator, rrf2 family</fullName>
    </submittedName>
</protein>
<organism evidence="1 2">
    <name type="scientific">Nitrospira lenta</name>
    <dbReference type="NCBI Taxonomy" id="1436998"/>
    <lineage>
        <taxon>Bacteria</taxon>
        <taxon>Pseudomonadati</taxon>
        <taxon>Nitrospirota</taxon>
        <taxon>Nitrospiria</taxon>
        <taxon>Nitrospirales</taxon>
        <taxon>Nitrospiraceae</taxon>
        <taxon>Nitrospira</taxon>
    </lineage>
</organism>
<reference evidence="2" key="1">
    <citation type="submission" date="2018-04" db="EMBL/GenBank/DDBJ databases">
        <authorList>
            <person name="Lucker S."/>
            <person name="Sakoula D."/>
        </authorList>
    </citation>
    <scope>NUCLEOTIDE SEQUENCE [LARGE SCALE GENOMIC DNA]</scope>
</reference>
<dbReference type="GO" id="GO:0003700">
    <property type="term" value="F:DNA-binding transcription factor activity"/>
    <property type="evidence" value="ECO:0007669"/>
    <property type="project" value="TreeGrafter"/>
</dbReference>
<dbReference type="InterPro" id="IPR000944">
    <property type="entry name" value="Tscrpt_reg_Rrf2"/>
</dbReference>
<dbReference type="InterPro" id="IPR036388">
    <property type="entry name" value="WH-like_DNA-bd_sf"/>
</dbReference>
<dbReference type="Proteomes" id="UP000248168">
    <property type="component" value="Unassembled WGS sequence"/>
</dbReference>
<dbReference type="Pfam" id="PF02082">
    <property type="entry name" value="Rrf2"/>
    <property type="match status" value="1"/>
</dbReference>